<proteinExistence type="predicted"/>
<organism evidence="2 3">
    <name type="scientific">Xylanibacter muris</name>
    <dbReference type="NCBI Taxonomy" id="2736290"/>
    <lineage>
        <taxon>Bacteria</taxon>
        <taxon>Pseudomonadati</taxon>
        <taxon>Bacteroidota</taxon>
        <taxon>Bacteroidia</taxon>
        <taxon>Bacteroidales</taxon>
        <taxon>Prevotellaceae</taxon>
        <taxon>Xylanibacter</taxon>
    </lineage>
</organism>
<dbReference type="EMBL" id="JABKKF010000004">
    <property type="protein sequence ID" value="NPD91930.1"/>
    <property type="molecule type" value="Genomic_DNA"/>
</dbReference>
<protein>
    <submittedName>
        <fullName evidence="2">Uncharacterized protein</fullName>
    </submittedName>
</protein>
<evidence type="ECO:0000313" key="2">
    <source>
        <dbReference type="EMBL" id="NPD91930.1"/>
    </source>
</evidence>
<feature type="signal peptide" evidence="1">
    <location>
        <begin position="1"/>
        <end position="22"/>
    </location>
</feature>
<comment type="caution">
    <text evidence="2">The sequence shown here is derived from an EMBL/GenBank/DDBJ whole genome shotgun (WGS) entry which is preliminary data.</text>
</comment>
<dbReference type="Proteomes" id="UP000714420">
    <property type="component" value="Unassembled WGS sequence"/>
</dbReference>
<feature type="chain" id="PRO_5046403921" evidence="1">
    <location>
        <begin position="23"/>
        <end position="237"/>
    </location>
</feature>
<name>A0ABX2AP31_9BACT</name>
<keyword evidence="1" id="KW-0732">Signal</keyword>
<gene>
    <name evidence="2" type="ORF">HPS56_06110</name>
</gene>
<evidence type="ECO:0000313" key="3">
    <source>
        <dbReference type="Proteomes" id="UP000714420"/>
    </source>
</evidence>
<sequence>MQRLTLTVIFSFCVLFCNNILAQNYHVCEVSKDVYIINKNKRTKTPVERKQVINKKDRLEIPVHGYIVLLDSASRKSYRIDKPCNEMLGDIIFKGKATVEQLTVKYFTYIWKKMCGGQELAINSTKEQRITAAYRDIDSLCTDTTANDTIKACYSSCKMISGKEDECLKAQCKDTDCKKTQCKTIQCRNAQCAQTTCKKANDCPENSSTDKECKKTECDKTGCKTTQCTNVKCGKSK</sequence>
<accession>A0ABX2AP31</accession>
<dbReference type="RefSeq" id="WP_172275272.1">
    <property type="nucleotide sequence ID" value="NZ_CASGMU010000003.1"/>
</dbReference>
<keyword evidence="3" id="KW-1185">Reference proteome</keyword>
<reference evidence="2 3" key="1">
    <citation type="submission" date="2020-05" db="EMBL/GenBank/DDBJ databases">
        <title>Distinct polysaccharide utilization as determinants for interspecies competition between intestinal Prevotella spp.</title>
        <authorList>
            <person name="Galvez E.J.C."/>
            <person name="Iljazovic A."/>
            <person name="Strowig T."/>
        </authorList>
    </citation>
    <scope>NUCLEOTIDE SEQUENCE [LARGE SCALE GENOMIC DNA]</scope>
    <source>
        <strain evidence="2 3">PMUR</strain>
    </source>
</reference>
<evidence type="ECO:0000256" key="1">
    <source>
        <dbReference type="SAM" id="SignalP"/>
    </source>
</evidence>